<evidence type="ECO:0000256" key="3">
    <source>
        <dbReference type="ARBA" id="ARBA00012438"/>
    </source>
</evidence>
<dbReference type="InterPro" id="IPR003594">
    <property type="entry name" value="HATPase_dom"/>
</dbReference>
<keyword evidence="6" id="KW-0675">Receptor</keyword>
<keyword evidence="8" id="KW-0812">Transmembrane</keyword>
<dbReference type="CDD" id="cd00082">
    <property type="entry name" value="HisKA"/>
    <property type="match status" value="1"/>
</dbReference>
<dbReference type="InterPro" id="IPR011006">
    <property type="entry name" value="CheY-like_superfamily"/>
</dbReference>
<sequence>MELILFISAIIIMVVSIVSVGFIIVRAARREMHLCASLIKQIEATRQAETKSMNKSLAIASASHDIRASLAGITGLIEICYDEVVPGSQVETNLKQMEACIKDLLGILNSFLDTSKIEAGKMQLEEERFDVAQLVEDVVDLYHPGGIKKGVDVVLDPFDGSLMRFSHVKGDRGKLKQILCNLLSNAVKFTTEGHVTVRAWVQKPSLKNSIAASNRNGLVLRHLCCLFHKNNKAHHDDMETMDDPNAMDFVFEVDDTGKGIPKEKQKAVFENYVQVKETALGLGGTGLGLGIVQSLVRLMHGEIGIVDKEIGEKGSCFRFNVLLSVCEATSYNDTKEENIEIVIDSMDVMHQDDSGITSTQTHSPTLNIQKPSPRLIIHSPSLGIGVRHPSSPKVEGSNVVLLIKNHQRRIISQKFMESLGIKVLVVDQWEQLPHTLKRVKHKLWNNTFHHSLSGKLDFSFHNDCLSKSASGNSSFGANDFPLTSIDANNNYIISLFKKTHLRGASGIILLVIDVTAGPFSELYKIVSKFKSKLHGDFCTCKVVWLANPLLHDRIGFNSKRDIFDSDDIIKYKPFHGTCLYEVVRILPEFGGPFPKRGSARVAETPCSSYRYHEQELHQEGNIQEESEKPLKGKKILIAEDSSVLGKLAKHQTSRLGASVELCENGKEALELVCNGLGKQMKQGGASMILPYDYILMDCKMPIMDGCEATRQIRKIEESYGIHVPIIALTAYGDGEVVTMTIKAGMDAHLCKPLRSEHLLEAIRNIHNALPT</sequence>
<dbReference type="PANTHER" id="PTHR43719:SF75">
    <property type="entry name" value="HISTIDINE KINASE CKI1"/>
    <property type="match status" value="1"/>
</dbReference>
<dbReference type="EC" id="2.7.13.3" evidence="3"/>
<dbReference type="PROSITE" id="PS50110">
    <property type="entry name" value="RESPONSE_REGULATORY"/>
    <property type="match status" value="1"/>
</dbReference>
<dbReference type="Pfam" id="PF00072">
    <property type="entry name" value="Response_reg"/>
    <property type="match status" value="1"/>
</dbReference>
<dbReference type="InterPro" id="IPR005467">
    <property type="entry name" value="His_kinase_dom"/>
</dbReference>
<keyword evidence="8" id="KW-0472">Membrane</keyword>
<dbReference type="Pfam" id="PF00512">
    <property type="entry name" value="HisKA"/>
    <property type="match status" value="1"/>
</dbReference>
<dbReference type="Gene3D" id="1.10.287.130">
    <property type="match status" value="1"/>
</dbReference>
<evidence type="ECO:0000256" key="6">
    <source>
        <dbReference type="ARBA" id="ARBA00023170"/>
    </source>
</evidence>
<keyword evidence="12" id="KW-0808">Transferase</keyword>
<dbReference type="PRINTS" id="PR00344">
    <property type="entry name" value="BCTRLSENSOR"/>
</dbReference>
<dbReference type="PANTHER" id="PTHR43719">
    <property type="entry name" value="TWO-COMPONENT HISTIDINE KINASE"/>
    <property type="match status" value="1"/>
</dbReference>
<dbReference type="CDD" id="cd17546">
    <property type="entry name" value="REC_hyHK_CKI1_RcsC-like"/>
    <property type="match status" value="1"/>
</dbReference>
<dbReference type="SUPFAM" id="SSF55874">
    <property type="entry name" value="ATPase domain of HSP90 chaperone/DNA topoisomerase II/histidine kinase"/>
    <property type="match status" value="1"/>
</dbReference>
<accession>A0ABM3INN5</accession>
<feature type="transmembrane region" description="Helical" evidence="8">
    <location>
        <begin position="6"/>
        <end position="25"/>
    </location>
</feature>
<evidence type="ECO:0000313" key="12">
    <source>
        <dbReference type="RefSeq" id="XP_048332298.2"/>
    </source>
</evidence>
<dbReference type="PROSITE" id="PS50109">
    <property type="entry name" value="HIS_KIN"/>
    <property type="match status" value="1"/>
</dbReference>
<dbReference type="RefSeq" id="XP_048332298.2">
    <property type="nucleotide sequence ID" value="XM_048476341.2"/>
</dbReference>
<gene>
    <name evidence="12" type="primary">LOC107421359</name>
</gene>
<keyword evidence="8" id="KW-1133">Transmembrane helix</keyword>
<keyword evidence="12" id="KW-0418">Kinase</keyword>
<dbReference type="SUPFAM" id="SSF47384">
    <property type="entry name" value="Homodimeric domain of signal transducing histidine kinase"/>
    <property type="match status" value="1"/>
</dbReference>
<keyword evidence="5" id="KW-0256">Endoplasmic reticulum</keyword>
<feature type="domain" description="Histidine kinase" evidence="9">
    <location>
        <begin position="61"/>
        <end position="325"/>
    </location>
</feature>
<evidence type="ECO:0000256" key="2">
    <source>
        <dbReference type="ARBA" id="ARBA00004477"/>
    </source>
</evidence>
<evidence type="ECO:0000259" key="10">
    <source>
        <dbReference type="PROSITE" id="PS50110"/>
    </source>
</evidence>
<dbReference type="SMART" id="SM00448">
    <property type="entry name" value="REC"/>
    <property type="match status" value="1"/>
</dbReference>
<protein>
    <recommendedName>
        <fullName evidence="3">histidine kinase</fullName>
        <ecNumber evidence="3">2.7.13.3</ecNumber>
    </recommendedName>
</protein>
<evidence type="ECO:0000256" key="4">
    <source>
        <dbReference type="ARBA" id="ARBA00022553"/>
    </source>
</evidence>
<dbReference type="InterPro" id="IPR050956">
    <property type="entry name" value="2C_system_His_kinase"/>
</dbReference>
<feature type="domain" description="Response regulatory" evidence="10">
    <location>
        <begin position="634"/>
        <end position="766"/>
    </location>
</feature>
<dbReference type="InterPro" id="IPR001789">
    <property type="entry name" value="Sig_transdc_resp-reg_receiver"/>
</dbReference>
<dbReference type="Proteomes" id="UP001652623">
    <property type="component" value="Chromosome 5"/>
</dbReference>
<feature type="modified residue" description="4-aspartylphosphate" evidence="7">
    <location>
        <position position="697"/>
    </location>
</feature>
<dbReference type="InterPro" id="IPR036890">
    <property type="entry name" value="HATPase_C_sf"/>
</dbReference>
<dbReference type="InterPro" id="IPR036097">
    <property type="entry name" value="HisK_dim/P_sf"/>
</dbReference>
<dbReference type="SMART" id="SM00388">
    <property type="entry name" value="HisKA"/>
    <property type="match status" value="1"/>
</dbReference>
<evidence type="ECO:0000313" key="11">
    <source>
        <dbReference type="Proteomes" id="UP001652623"/>
    </source>
</evidence>
<dbReference type="Gene3D" id="3.30.565.10">
    <property type="entry name" value="Histidine kinase-like ATPase, C-terminal domain"/>
    <property type="match status" value="1"/>
</dbReference>
<keyword evidence="11" id="KW-1185">Reference proteome</keyword>
<evidence type="ECO:0000256" key="7">
    <source>
        <dbReference type="PROSITE-ProRule" id="PRU00169"/>
    </source>
</evidence>
<dbReference type="Pfam" id="PF02518">
    <property type="entry name" value="HATPase_c"/>
    <property type="match status" value="1"/>
</dbReference>
<evidence type="ECO:0000256" key="5">
    <source>
        <dbReference type="ARBA" id="ARBA00022824"/>
    </source>
</evidence>
<keyword evidence="4 7" id="KW-0597">Phosphoprotein</keyword>
<reference evidence="12" key="1">
    <citation type="submission" date="2025-08" db="UniProtKB">
        <authorList>
            <consortium name="RefSeq"/>
        </authorList>
    </citation>
    <scope>IDENTIFICATION</scope>
    <source>
        <tissue evidence="12">Seedling</tissue>
    </source>
</reference>
<dbReference type="GO" id="GO:0016301">
    <property type="term" value="F:kinase activity"/>
    <property type="evidence" value="ECO:0007669"/>
    <property type="project" value="UniProtKB-KW"/>
</dbReference>
<dbReference type="InterPro" id="IPR004358">
    <property type="entry name" value="Sig_transdc_His_kin-like_C"/>
</dbReference>
<evidence type="ECO:0000256" key="8">
    <source>
        <dbReference type="SAM" id="Phobius"/>
    </source>
</evidence>
<proteinExistence type="predicted"/>
<comment type="catalytic activity">
    <reaction evidence="1">
        <text>ATP + protein L-histidine = ADP + protein N-phospho-L-histidine.</text>
        <dbReference type="EC" id="2.7.13.3"/>
    </reaction>
</comment>
<organism evidence="11 12">
    <name type="scientific">Ziziphus jujuba</name>
    <name type="common">Chinese jujube</name>
    <name type="synonym">Ziziphus sativa</name>
    <dbReference type="NCBI Taxonomy" id="326968"/>
    <lineage>
        <taxon>Eukaryota</taxon>
        <taxon>Viridiplantae</taxon>
        <taxon>Streptophyta</taxon>
        <taxon>Embryophyta</taxon>
        <taxon>Tracheophyta</taxon>
        <taxon>Spermatophyta</taxon>
        <taxon>Magnoliopsida</taxon>
        <taxon>eudicotyledons</taxon>
        <taxon>Gunneridae</taxon>
        <taxon>Pentapetalae</taxon>
        <taxon>rosids</taxon>
        <taxon>fabids</taxon>
        <taxon>Rosales</taxon>
        <taxon>Rhamnaceae</taxon>
        <taxon>Paliureae</taxon>
        <taxon>Ziziphus</taxon>
    </lineage>
</organism>
<evidence type="ECO:0000259" key="9">
    <source>
        <dbReference type="PROSITE" id="PS50109"/>
    </source>
</evidence>
<comment type="subcellular location">
    <subcellularLocation>
        <location evidence="2">Endoplasmic reticulum membrane</location>
        <topology evidence="2">Multi-pass membrane protein</topology>
    </subcellularLocation>
</comment>
<evidence type="ECO:0000256" key="1">
    <source>
        <dbReference type="ARBA" id="ARBA00000085"/>
    </source>
</evidence>
<dbReference type="SMART" id="SM00387">
    <property type="entry name" value="HATPase_c"/>
    <property type="match status" value="1"/>
</dbReference>
<dbReference type="Gene3D" id="3.40.50.2300">
    <property type="match status" value="1"/>
</dbReference>
<name>A0ABM3INN5_ZIZJJ</name>
<dbReference type="InterPro" id="IPR003661">
    <property type="entry name" value="HisK_dim/P_dom"/>
</dbReference>
<dbReference type="SUPFAM" id="SSF52172">
    <property type="entry name" value="CheY-like"/>
    <property type="match status" value="1"/>
</dbReference>
<dbReference type="GeneID" id="107421359"/>